<keyword evidence="7" id="KW-1185">Reference proteome</keyword>
<comment type="caution">
    <text evidence="6">The sequence shown here is derived from an EMBL/GenBank/DDBJ whole genome shotgun (WGS) entry which is preliminary data.</text>
</comment>
<dbReference type="NCBIfam" id="NF011100">
    <property type="entry name" value="PRK14527.1"/>
    <property type="match status" value="1"/>
</dbReference>
<evidence type="ECO:0000256" key="3">
    <source>
        <dbReference type="ARBA" id="ARBA00022777"/>
    </source>
</evidence>
<dbReference type="PANTHER" id="PTHR23359">
    <property type="entry name" value="NUCLEOTIDE KINASE"/>
    <property type="match status" value="1"/>
</dbReference>
<dbReference type="Pfam" id="PF05191">
    <property type="entry name" value="ADK_lid"/>
    <property type="match status" value="1"/>
</dbReference>
<dbReference type="Gene3D" id="3.40.50.300">
    <property type="entry name" value="P-loop containing nucleotide triphosphate hydrolases"/>
    <property type="match status" value="1"/>
</dbReference>
<keyword evidence="1 4" id="KW-0808">Transferase</keyword>
<feature type="domain" description="Adenylate kinase active site lid" evidence="5">
    <location>
        <begin position="167"/>
        <end position="202"/>
    </location>
</feature>
<reference evidence="6" key="1">
    <citation type="submission" date="2019-03" db="EMBL/GenBank/DDBJ databases">
        <title>Improved annotation for the trematode Fasciola hepatica.</title>
        <authorList>
            <person name="Choi Y.-J."/>
            <person name="Martin J."/>
            <person name="Mitreva M."/>
        </authorList>
    </citation>
    <scope>NUCLEOTIDE SEQUENCE [LARGE SCALE GENOMIC DNA]</scope>
</reference>
<dbReference type="Proteomes" id="UP000230066">
    <property type="component" value="Unassembled WGS sequence"/>
</dbReference>
<dbReference type="PRINTS" id="PR00094">
    <property type="entry name" value="ADENYLTKNASE"/>
</dbReference>
<dbReference type="InterPro" id="IPR007862">
    <property type="entry name" value="Adenylate_kinase_lid-dom"/>
</dbReference>
<accession>A0A4E0RW35</accession>
<dbReference type="InterPro" id="IPR006259">
    <property type="entry name" value="Adenyl_kin_sub"/>
</dbReference>
<dbReference type="EMBL" id="JXXN02007242">
    <property type="protein sequence ID" value="THD19140.1"/>
    <property type="molecule type" value="Genomic_DNA"/>
</dbReference>
<dbReference type="NCBIfam" id="NF001381">
    <property type="entry name" value="PRK00279.1-3"/>
    <property type="match status" value="1"/>
</dbReference>
<dbReference type="CDD" id="cd01428">
    <property type="entry name" value="ADK"/>
    <property type="match status" value="1"/>
</dbReference>
<dbReference type="InterPro" id="IPR027417">
    <property type="entry name" value="P-loop_NTPase"/>
</dbReference>
<keyword evidence="3 4" id="KW-0418">Kinase</keyword>
<evidence type="ECO:0000313" key="7">
    <source>
        <dbReference type="Proteomes" id="UP000230066"/>
    </source>
</evidence>
<dbReference type="Pfam" id="PF00406">
    <property type="entry name" value="ADK"/>
    <property type="match status" value="1"/>
</dbReference>
<dbReference type="NCBIfam" id="TIGR01351">
    <property type="entry name" value="adk"/>
    <property type="match status" value="1"/>
</dbReference>
<evidence type="ECO:0000256" key="4">
    <source>
        <dbReference type="RuleBase" id="RU003330"/>
    </source>
</evidence>
<dbReference type="PROSITE" id="PS00113">
    <property type="entry name" value="ADENYLATE_KINASE"/>
    <property type="match status" value="1"/>
</dbReference>
<gene>
    <name evidence="6" type="ORF">D915_010051</name>
</gene>
<protein>
    <submittedName>
        <fullName evidence="6">Kinase adenylate kinase</fullName>
    </submittedName>
</protein>
<keyword evidence="2" id="KW-0547">Nucleotide-binding</keyword>
<dbReference type="FunFam" id="3.40.50.300:FF:000106">
    <property type="entry name" value="Adenylate kinase mitochondrial"/>
    <property type="match status" value="1"/>
</dbReference>
<organism evidence="6 7">
    <name type="scientific">Fasciola hepatica</name>
    <name type="common">Liver fluke</name>
    <dbReference type="NCBI Taxonomy" id="6192"/>
    <lineage>
        <taxon>Eukaryota</taxon>
        <taxon>Metazoa</taxon>
        <taxon>Spiralia</taxon>
        <taxon>Lophotrochozoa</taxon>
        <taxon>Platyhelminthes</taxon>
        <taxon>Trematoda</taxon>
        <taxon>Digenea</taxon>
        <taxon>Plagiorchiida</taxon>
        <taxon>Echinostomata</taxon>
        <taxon>Echinostomatoidea</taxon>
        <taxon>Fasciolidae</taxon>
        <taxon>Fasciola</taxon>
    </lineage>
</organism>
<dbReference type="AlphaFoldDB" id="A0A4E0RW35"/>
<dbReference type="GO" id="GO:0004017">
    <property type="term" value="F:AMP kinase activity"/>
    <property type="evidence" value="ECO:0007669"/>
    <property type="project" value="InterPro"/>
</dbReference>
<dbReference type="HAMAP" id="MF_00235">
    <property type="entry name" value="Adenylate_kinase_Adk"/>
    <property type="match status" value="1"/>
</dbReference>
<comment type="similarity">
    <text evidence="4">Belongs to the adenylate kinase family.</text>
</comment>
<dbReference type="InterPro" id="IPR033690">
    <property type="entry name" value="Adenylat_kinase_CS"/>
</dbReference>
<evidence type="ECO:0000313" key="6">
    <source>
        <dbReference type="EMBL" id="THD19140.1"/>
    </source>
</evidence>
<dbReference type="InterPro" id="IPR000850">
    <property type="entry name" value="Adenylat/UMP-CMP_kin"/>
</dbReference>
<name>A0A4E0RW35_FASHE</name>
<evidence type="ECO:0000256" key="1">
    <source>
        <dbReference type="ARBA" id="ARBA00022679"/>
    </source>
</evidence>
<dbReference type="SUPFAM" id="SSF52540">
    <property type="entry name" value="P-loop containing nucleoside triphosphate hydrolases"/>
    <property type="match status" value="1"/>
</dbReference>
<proteinExistence type="inferred from homology"/>
<sequence length="259" mass="29780">MYQVSYFKAIKKHLSICSFSFQTMDWIRSFWDRISFLHTQSNFVFIGPPGSGKGTQATLIADNFRLCHLSTGDMLRAAVASGSPLGKKVKDTLDSGQLVPDDVVCELIDKHITKPECRRGFLLDGFPRTQEQAEKLDQLLRRKRQKIAAAVEFKVDDKVLEERICGRLFHQASGRTYHEKFNPPKVPMIDDVTGERLVRRPDDTVEVLQKRLVTYHKLTYPLVNYYKSRNLLVVVNASGPIDNIYVDLLDRLAFFRSRR</sequence>
<evidence type="ECO:0000256" key="2">
    <source>
        <dbReference type="ARBA" id="ARBA00022741"/>
    </source>
</evidence>
<evidence type="ECO:0000259" key="5">
    <source>
        <dbReference type="Pfam" id="PF05191"/>
    </source>
</evidence>
<dbReference type="GO" id="GO:0005524">
    <property type="term" value="F:ATP binding"/>
    <property type="evidence" value="ECO:0007669"/>
    <property type="project" value="InterPro"/>
</dbReference>